<accession>A0A9D4E307</accession>
<comment type="caution">
    <text evidence="1">The sequence shown here is derived from an EMBL/GenBank/DDBJ whole genome shotgun (WGS) entry which is preliminary data.</text>
</comment>
<protein>
    <submittedName>
        <fullName evidence="1">Uncharacterized protein</fullName>
    </submittedName>
</protein>
<dbReference type="AlphaFoldDB" id="A0A9D4E307"/>
<evidence type="ECO:0000313" key="2">
    <source>
        <dbReference type="Proteomes" id="UP000828390"/>
    </source>
</evidence>
<dbReference type="Proteomes" id="UP000828390">
    <property type="component" value="Unassembled WGS sequence"/>
</dbReference>
<organism evidence="1 2">
    <name type="scientific">Dreissena polymorpha</name>
    <name type="common">Zebra mussel</name>
    <name type="synonym">Mytilus polymorpha</name>
    <dbReference type="NCBI Taxonomy" id="45954"/>
    <lineage>
        <taxon>Eukaryota</taxon>
        <taxon>Metazoa</taxon>
        <taxon>Spiralia</taxon>
        <taxon>Lophotrochozoa</taxon>
        <taxon>Mollusca</taxon>
        <taxon>Bivalvia</taxon>
        <taxon>Autobranchia</taxon>
        <taxon>Heteroconchia</taxon>
        <taxon>Euheterodonta</taxon>
        <taxon>Imparidentia</taxon>
        <taxon>Neoheterodontei</taxon>
        <taxon>Myida</taxon>
        <taxon>Dreissenoidea</taxon>
        <taxon>Dreissenidae</taxon>
        <taxon>Dreissena</taxon>
    </lineage>
</organism>
<keyword evidence="2" id="KW-1185">Reference proteome</keyword>
<reference evidence="1" key="1">
    <citation type="journal article" date="2019" name="bioRxiv">
        <title>The Genome of the Zebra Mussel, Dreissena polymorpha: A Resource for Invasive Species Research.</title>
        <authorList>
            <person name="McCartney M.A."/>
            <person name="Auch B."/>
            <person name="Kono T."/>
            <person name="Mallez S."/>
            <person name="Zhang Y."/>
            <person name="Obille A."/>
            <person name="Becker A."/>
            <person name="Abrahante J.E."/>
            <person name="Garbe J."/>
            <person name="Badalamenti J.P."/>
            <person name="Herman A."/>
            <person name="Mangelson H."/>
            <person name="Liachko I."/>
            <person name="Sullivan S."/>
            <person name="Sone E.D."/>
            <person name="Koren S."/>
            <person name="Silverstein K.A.T."/>
            <person name="Beckman K.B."/>
            <person name="Gohl D.M."/>
        </authorList>
    </citation>
    <scope>NUCLEOTIDE SEQUENCE</scope>
    <source>
        <strain evidence="1">Duluth1</strain>
        <tissue evidence="1">Whole animal</tissue>
    </source>
</reference>
<reference evidence="1" key="2">
    <citation type="submission" date="2020-11" db="EMBL/GenBank/DDBJ databases">
        <authorList>
            <person name="McCartney M.A."/>
            <person name="Auch B."/>
            <person name="Kono T."/>
            <person name="Mallez S."/>
            <person name="Becker A."/>
            <person name="Gohl D.M."/>
            <person name="Silverstein K.A.T."/>
            <person name="Koren S."/>
            <person name="Bechman K.B."/>
            <person name="Herman A."/>
            <person name="Abrahante J.E."/>
            <person name="Garbe J."/>
        </authorList>
    </citation>
    <scope>NUCLEOTIDE SEQUENCE</scope>
    <source>
        <strain evidence="1">Duluth1</strain>
        <tissue evidence="1">Whole animal</tissue>
    </source>
</reference>
<dbReference type="EMBL" id="JAIWYP010000009">
    <property type="protein sequence ID" value="KAH3771883.1"/>
    <property type="molecule type" value="Genomic_DNA"/>
</dbReference>
<proteinExistence type="predicted"/>
<name>A0A9D4E307_DREPO</name>
<gene>
    <name evidence="1" type="ORF">DPMN_173212</name>
</gene>
<sequence length="76" mass="8592">MHNNIDWALFCSSGFIFQSSINKYIVVQVESLLQNGHVFRATPTKDNALYWTLSGIFHRSSMMGHKTAGVQNLQFG</sequence>
<evidence type="ECO:0000313" key="1">
    <source>
        <dbReference type="EMBL" id="KAH3771883.1"/>
    </source>
</evidence>